<name>A0A7X4GHL7_9SPHN</name>
<gene>
    <name evidence="1" type="ORF">GR702_13265</name>
</gene>
<reference evidence="1 2" key="1">
    <citation type="submission" date="2019-12" db="EMBL/GenBank/DDBJ databases">
        <authorList>
            <person name="Feng G."/>
            <person name="Zhu H."/>
        </authorList>
    </citation>
    <scope>NUCLEOTIDE SEQUENCE [LARGE SCALE GENOMIC DNA]</scope>
    <source>
        <strain evidence="1 2">FGD1</strain>
    </source>
</reference>
<keyword evidence="2" id="KW-1185">Reference proteome</keyword>
<comment type="caution">
    <text evidence="1">The sequence shown here is derived from an EMBL/GenBank/DDBJ whole genome shotgun (WGS) entry which is preliminary data.</text>
</comment>
<evidence type="ECO:0000313" key="1">
    <source>
        <dbReference type="EMBL" id="MYL98733.1"/>
    </source>
</evidence>
<dbReference type="InterPro" id="IPR009679">
    <property type="entry name" value="Phage_186_CII-like"/>
</dbReference>
<evidence type="ECO:0000313" key="2">
    <source>
        <dbReference type="Proteomes" id="UP000465810"/>
    </source>
</evidence>
<organism evidence="1 2">
    <name type="scientific">Novosphingobium silvae</name>
    <dbReference type="NCBI Taxonomy" id="2692619"/>
    <lineage>
        <taxon>Bacteria</taxon>
        <taxon>Pseudomonadati</taxon>
        <taxon>Pseudomonadota</taxon>
        <taxon>Alphaproteobacteria</taxon>
        <taxon>Sphingomonadales</taxon>
        <taxon>Sphingomonadaceae</taxon>
        <taxon>Novosphingobium</taxon>
    </lineage>
</organism>
<dbReference type="EMBL" id="WVTD01000009">
    <property type="protein sequence ID" value="MYL98733.1"/>
    <property type="molecule type" value="Genomic_DNA"/>
</dbReference>
<protein>
    <submittedName>
        <fullName evidence="1">Uncharacterized protein</fullName>
    </submittedName>
</protein>
<dbReference type="Pfam" id="PF06892">
    <property type="entry name" value="Phage_CP76"/>
    <property type="match status" value="1"/>
</dbReference>
<accession>A0A7X4GHL7</accession>
<proteinExistence type="predicted"/>
<dbReference type="GO" id="GO:0003677">
    <property type="term" value="F:DNA binding"/>
    <property type="evidence" value="ECO:0007669"/>
    <property type="project" value="InterPro"/>
</dbReference>
<dbReference type="Proteomes" id="UP000465810">
    <property type="component" value="Unassembled WGS sequence"/>
</dbReference>
<sequence length="154" mass="16110">MIAALARIKRAVREAVSGCGGVDGAGITAGRKRSVAGDWNNLNHDAFPPLDCALALDEVCVAQGQRPPILSAFAAELGHVCIRLPDVAVGEDDLTDALIDASAEFGDISTEIRDATRDGKVCAADRERIILQVDEAVAALHRLRAVADAIGKAE</sequence>
<dbReference type="AlphaFoldDB" id="A0A7X4GHL7"/>
<dbReference type="RefSeq" id="WP_160986362.1">
    <property type="nucleotide sequence ID" value="NZ_WVTD01000009.1"/>
</dbReference>